<sequence>MSENPTSGPVEENAPEPPAGETDETIEPTPGERASEQAGEQAQRVEHPPIAAPAESLPVAAQPAEAAPAIQPPVADDATRLDLDPVLSAAPAAAAPQAAPEEQEEPDVAPKKKRRGAKVAAWTVFGAVVVAGGAYAGAAFLTQDKLPAHLSVDGIDLSGQSAEQAKSTLSEQLLPRAQKALKLTAGEQSVALKPADVGLGVDVDATVDRFTGLSWDPSVILSRIMGSQDAQAVTTVDDQALTGAVAKAAKSLSTAPVEGSIVVAQGKADYNEPRDGVAIDAAATATSLKEQWLHADGSIAATSSTQAPAVSAADWKGFLDASVQPLLDGPITVNNGTAEAQLPAATVGAAATVEVKDGKPALTLDGEKLVAAVVEVNPKMASEGRNATVKMTGSGASAALSVVPAQEGKGIDAAKLAAAVQKASTESARKATVELQVTQPTISTKTAESWNMVKVAEFATPYPTYDTQRTKNLRLGASRVNGTVVDPGKEFNLADQFGPITTANGYVASGVVENGNATTALGGGISQISTMSYNAGFLGGMDILEHKPHSRWFDRYPAGRESTYWEGQVNMRWKNNTKAPVVVQMWVTDSQVKTVLWGVKTWDVKTTTSDHYNITSPTTVHSSAAKCQPESGGKSGFTVTVTRSRTSAEKPLPKESFVWTYSPWNRIVCDK</sequence>
<dbReference type="EMBL" id="QQXK01000015">
    <property type="protein sequence ID" value="RII42149.1"/>
    <property type="molecule type" value="Genomic_DNA"/>
</dbReference>
<keyword evidence="2" id="KW-1133">Transmembrane helix</keyword>
<dbReference type="Pfam" id="PF04294">
    <property type="entry name" value="VanW"/>
    <property type="match status" value="1"/>
</dbReference>
<comment type="caution">
    <text evidence="4">The sequence shown here is derived from an EMBL/GenBank/DDBJ whole genome shotgun (WGS) entry which is preliminary data.</text>
</comment>
<dbReference type="Proteomes" id="UP000265419">
    <property type="component" value="Unassembled WGS sequence"/>
</dbReference>
<dbReference type="InterPro" id="IPR007391">
    <property type="entry name" value="Vancomycin_resist_VanW"/>
</dbReference>
<dbReference type="PANTHER" id="PTHR35788:SF1">
    <property type="entry name" value="EXPORTED PROTEIN"/>
    <property type="match status" value="1"/>
</dbReference>
<keyword evidence="2" id="KW-0472">Membrane</keyword>
<dbReference type="Pfam" id="PF12229">
    <property type="entry name" value="PG_binding_4"/>
    <property type="match status" value="2"/>
</dbReference>
<evidence type="ECO:0000256" key="2">
    <source>
        <dbReference type="SAM" id="Phobius"/>
    </source>
</evidence>
<dbReference type="PANTHER" id="PTHR35788">
    <property type="entry name" value="EXPORTED PROTEIN-RELATED"/>
    <property type="match status" value="1"/>
</dbReference>
<feature type="transmembrane region" description="Helical" evidence="2">
    <location>
        <begin position="119"/>
        <end position="141"/>
    </location>
</feature>
<organism evidence="4 5">
    <name type="scientific">Galactobacter valiniphilus</name>
    <dbReference type="NCBI Taxonomy" id="2676122"/>
    <lineage>
        <taxon>Bacteria</taxon>
        <taxon>Bacillati</taxon>
        <taxon>Actinomycetota</taxon>
        <taxon>Actinomycetes</taxon>
        <taxon>Micrococcales</taxon>
        <taxon>Micrococcaceae</taxon>
        <taxon>Galactobacter</taxon>
    </lineage>
</organism>
<feature type="region of interest" description="Disordered" evidence="1">
    <location>
        <begin position="90"/>
        <end position="114"/>
    </location>
</feature>
<reference evidence="4 5" key="1">
    <citation type="submission" date="2018-07" db="EMBL/GenBank/DDBJ databases">
        <title>Arthrobacter sp. nov., isolated from raw cow's milk with high bacterial count.</title>
        <authorList>
            <person name="Hahne J."/>
            <person name="Isele D."/>
            <person name="Lipski A."/>
        </authorList>
    </citation>
    <scope>NUCLEOTIDE SEQUENCE [LARGE SCALE GENOMIC DNA]</scope>
    <source>
        <strain evidence="4 5">JZ R-35</strain>
    </source>
</reference>
<evidence type="ECO:0000313" key="5">
    <source>
        <dbReference type="Proteomes" id="UP000265419"/>
    </source>
</evidence>
<gene>
    <name evidence="4" type="ORF">DWB68_08750</name>
</gene>
<dbReference type="InterPro" id="IPR022029">
    <property type="entry name" value="YoaR-like_PG-bd"/>
</dbReference>
<dbReference type="AlphaFoldDB" id="A0A399JD22"/>
<feature type="compositionally biased region" description="Low complexity" evidence="1">
    <location>
        <begin position="58"/>
        <end position="75"/>
    </location>
</feature>
<proteinExistence type="predicted"/>
<evidence type="ECO:0000313" key="4">
    <source>
        <dbReference type="EMBL" id="RII42149.1"/>
    </source>
</evidence>
<evidence type="ECO:0000256" key="1">
    <source>
        <dbReference type="SAM" id="MobiDB-lite"/>
    </source>
</evidence>
<evidence type="ECO:0000259" key="3">
    <source>
        <dbReference type="Pfam" id="PF12229"/>
    </source>
</evidence>
<keyword evidence="2" id="KW-0812">Transmembrane</keyword>
<feature type="domain" description="YoaR-like putative peptidoglycan binding" evidence="3">
    <location>
        <begin position="356"/>
        <end position="427"/>
    </location>
</feature>
<dbReference type="InterPro" id="IPR052913">
    <property type="entry name" value="Glycopeptide_resist_protein"/>
</dbReference>
<name>A0A399JD22_9MICC</name>
<feature type="compositionally biased region" description="Low complexity" evidence="1">
    <location>
        <begin position="90"/>
        <end position="100"/>
    </location>
</feature>
<dbReference type="RefSeq" id="WP_119424757.1">
    <property type="nucleotide sequence ID" value="NZ_QQXK01000015.1"/>
</dbReference>
<protein>
    <recommendedName>
        <fullName evidence="3">YoaR-like putative peptidoglycan binding domain-containing protein</fullName>
    </recommendedName>
</protein>
<keyword evidence="5" id="KW-1185">Reference proteome</keyword>
<feature type="domain" description="YoaR-like putative peptidoglycan binding" evidence="3">
    <location>
        <begin position="192"/>
        <end position="291"/>
    </location>
</feature>
<feature type="region of interest" description="Disordered" evidence="1">
    <location>
        <begin position="1"/>
        <end position="78"/>
    </location>
</feature>
<accession>A0A399JD22</accession>